<evidence type="ECO:0000256" key="4">
    <source>
        <dbReference type="ARBA" id="ARBA00022989"/>
    </source>
</evidence>
<feature type="transmembrane region" description="Helical" evidence="6">
    <location>
        <begin position="262"/>
        <end position="282"/>
    </location>
</feature>
<accession>A0A6H2GVJ2</accession>
<name>A0A6H2GVJ2_9BACL</name>
<dbReference type="Pfam" id="PF01594">
    <property type="entry name" value="AI-2E_transport"/>
    <property type="match status" value="1"/>
</dbReference>
<dbReference type="EMBL" id="CP051428">
    <property type="protein sequence ID" value="QJC51415.1"/>
    <property type="molecule type" value="Genomic_DNA"/>
</dbReference>
<reference evidence="7 8" key="1">
    <citation type="submission" date="2020-04" db="EMBL/GenBank/DDBJ databases">
        <title>Novel Paenibacillus strain UniB2 isolated from commercial digestive syrup.</title>
        <authorList>
            <person name="Thorat V."/>
            <person name="Kirdat K."/>
            <person name="Tiwarekar B."/>
            <person name="Yadav A."/>
        </authorList>
    </citation>
    <scope>NUCLEOTIDE SEQUENCE [LARGE SCALE GENOMIC DNA]</scope>
    <source>
        <strain evidence="7 8">UniB2</strain>
    </source>
</reference>
<keyword evidence="5 6" id="KW-0472">Membrane</keyword>
<dbReference type="KEGG" id="palr:HGI30_07550"/>
<feature type="transmembrane region" description="Helical" evidence="6">
    <location>
        <begin position="141"/>
        <end position="160"/>
    </location>
</feature>
<dbReference type="PANTHER" id="PTHR21716:SF62">
    <property type="entry name" value="TRANSPORT PROTEIN YDBI-RELATED"/>
    <property type="match status" value="1"/>
</dbReference>
<evidence type="ECO:0000313" key="8">
    <source>
        <dbReference type="Proteomes" id="UP000502136"/>
    </source>
</evidence>
<keyword evidence="3 6" id="KW-0812">Transmembrane</keyword>
<evidence type="ECO:0000256" key="5">
    <source>
        <dbReference type="ARBA" id="ARBA00023136"/>
    </source>
</evidence>
<evidence type="ECO:0000256" key="1">
    <source>
        <dbReference type="ARBA" id="ARBA00004141"/>
    </source>
</evidence>
<dbReference type="GO" id="GO:0055085">
    <property type="term" value="P:transmembrane transport"/>
    <property type="evidence" value="ECO:0007669"/>
    <property type="project" value="TreeGrafter"/>
</dbReference>
<dbReference type="InterPro" id="IPR002549">
    <property type="entry name" value="AI-2E-like"/>
</dbReference>
<comment type="subcellular location">
    <subcellularLocation>
        <location evidence="1">Membrane</location>
        <topology evidence="1">Multi-pass membrane protein</topology>
    </subcellularLocation>
</comment>
<proteinExistence type="inferred from homology"/>
<organism evidence="7 8">
    <name type="scientific">Paenibacillus albicereus</name>
    <dbReference type="NCBI Taxonomy" id="2726185"/>
    <lineage>
        <taxon>Bacteria</taxon>
        <taxon>Bacillati</taxon>
        <taxon>Bacillota</taxon>
        <taxon>Bacilli</taxon>
        <taxon>Bacillales</taxon>
        <taxon>Paenibacillaceae</taxon>
        <taxon>Paenibacillus</taxon>
    </lineage>
</organism>
<dbReference type="Proteomes" id="UP000502136">
    <property type="component" value="Chromosome"/>
</dbReference>
<evidence type="ECO:0000256" key="2">
    <source>
        <dbReference type="ARBA" id="ARBA00009773"/>
    </source>
</evidence>
<evidence type="ECO:0000256" key="3">
    <source>
        <dbReference type="ARBA" id="ARBA00022692"/>
    </source>
</evidence>
<comment type="similarity">
    <text evidence="2">Belongs to the autoinducer-2 exporter (AI-2E) (TC 2.A.86) family.</text>
</comment>
<feature type="transmembrane region" description="Helical" evidence="6">
    <location>
        <begin position="66"/>
        <end position="84"/>
    </location>
</feature>
<dbReference type="RefSeq" id="WP_168907066.1">
    <property type="nucleotide sequence ID" value="NZ_CP051428.1"/>
</dbReference>
<evidence type="ECO:0000256" key="6">
    <source>
        <dbReference type="SAM" id="Phobius"/>
    </source>
</evidence>
<keyword evidence="8" id="KW-1185">Reference proteome</keyword>
<keyword evidence="4 6" id="KW-1133">Transmembrane helix</keyword>
<protein>
    <submittedName>
        <fullName evidence="7">AI-2E family transporter</fullName>
    </submittedName>
</protein>
<gene>
    <name evidence="7" type="ORF">HGI30_07550</name>
</gene>
<feature type="transmembrane region" description="Helical" evidence="6">
    <location>
        <begin position="225"/>
        <end position="250"/>
    </location>
</feature>
<dbReference type="GO" id="GO:0016020">
    <property type="term" value="C:membrane"/>
    <property type="evidence" value="ECO:0007669"/>
    <property type="project" value="UniProtKB-SubCell"/>
</dbReference>
<sequence length="339" mass="38740">MESLRIFFATPAVRRIVVLLLLVGLLYSLRHMLNLILLLFLVTYVMNRLQGLVTRWINRAVPVHPIVVAVLLYVLLLSGLAWGISNYVPQLVTQGRDMINTIIRFLNSTEGNDISKRLSEELEKIDYKTYVDQAFLYLGKIGKMLELVLIVILLSFFFLLQKAKIRAFTQKFQKSKIGWVYDEIAYFSERFVSSFGKVIEVQLVIALFNTVFTMLGLWIMGYPYLFALTIIVFLLSLVPVAGVIISFVPISIIGYQAGGITLVFWVIVMILLIHALEAYVLNPRLMASKTKLPMFYTFVILVFSQHYFGIWGLIIGIPVFMFVLDILHVPLGEEKNKEA</sequence>
<feature type="transmembrane region" description="Helical" evidence="6">
    <location>
        <begin position="294"/>
        <end position="327"/>
    </location>
</feature>
<dbReference type="PANTHER" id="PTHR21716">
    <property type="entry name" value="TRANSMEMBRANE PROTEIN"/>
    <property type="match status" value="1"/>
</dbReference>
<dbReference type="AlphaFoldDB" id="A0A6H2GVJ2"/>
<evidence type="ECO:0000313" key="7">
    <source>
        <dbReference type="EMBL" id="QJC51415.1"/>
    </source>
</evidence>
<feature type="transmembrane region" description="Helical" evidence="6">
    <location>
        <begin position="198"/>
        <end position="219"/>
    </location>
</feature>